<dbReference type="RefSeq" id="WP_106292601.1">
    <property type="nucleotide sequence ID" value="NZ_PVTH01000004.1"/>
</dbReference>
<dbReference type="OrthoDB" id="766447at2"/>
<proteinExistence type="predicted"/>
<feature type="coiled-coil region" evidence="1">
    <location>
        <begin position="19"/>
        <end position="53"/>
    </location>
</feature>
<keyword evidence="1" id="KW-0175">Coiled coil</keyword>
<dbReference type="Proteomes" id="UP000238034">
    <property type="component" value="Unassembled WGS sequence"/>
</dbReference>
<protein>
    <submittedName>
        <fullName evidence="2">Uncharacterized protein</fullName>
    </submittedName>
</protein>
<comment type="caution">
    <text evidence="2">The sequence shown here is derived from an EMBL/GenBank/DDBJ whole genome shotgun (WGS) entry which is preliminary data.</text>
</comment>
<sequence>MRNICFLLAVLLLSSACYDKKKEDSLRRKEIELSQKEQELLLKEKTLQIKEQELSERVKQLDTSSVNPADTAVYNEALVGNWAVKMICTETSCPGSAIGDTKNEQWEIGYQNDVLIAKATVRGKLVRVYSGASTGRGIELVARPSEEQADASTRMVVRMQLTSNGKLTGIREIMRAGDCRIVYALELSK</sequence>
<accession>A0A2T0U590</accession>
<evidence type="ECO:0000256" key="1">
    <source>
        <dbReference type="SAM" id="Coils"/>
    </source>
</evidence>
<gene>
    <name evidence="2" type="ORF">B0I27_10415</name>
</gene>
<dbReference type="AlphaFoldDB" id="A0A2T0U590"/>
<name>A0A2T0U590_9SPHI</name>
<keyword evidence="3" id="KW-1185">Reference proteome</keyword>
<evidence type="ECO:0000313" key="2">
    <source>
        <dbReference type="EMBL" id="PRY53008.1"/>
    </source>
</evidence>
<organism evidence="2 3">
    <name type="scientific">Arcticibacter pallidicorallinus</name>
    <dbReference type="NCBI Taxonomy" id="1259464"/>
    <lineage>
        <taxon>Bacteria</taxon>
        <taxon>Pseudomonadati</taxon>
        <taxon>Bacteroidota</taxon>
        <taxon>Sphingobacteriia</taxon>
        <taxon>Sphingobacteriales</taxon>
        <taxon>Sphingobacteriaceae</taxon>
        <taxon>Arcticibacter</taxon>
    </lineage>
</organism>
<dbReference type="EMBL" id="PVTH01000004">
    <property type="protein sequence ID" value="PRY53008.1"/>
    <property type="molecule type" value="Genomic_DNA"/>
</dbReference>
<reference evidence="2 3" key="1">
    <citation type="submission" date="2018-03" db="EMBL/GenBank/DDBJ databases">
        <title>Genomic Encyclopedia of Type Strains, Phase III (KMG-III): the genomes of soil and plant-associated and newly described type strains.</title>
        <authorList>
            <person name="Whitman W."/>
        </authorList>
    </citation>
    <scope>NUCLEOTIDE SEQUENCE [LARGE SCALE GENOMIC DNA]</scope>
    <source>
        <strain evidence="2 3">CGMCC 1.9313</strain>
    </source>
</reference>
<evidence type="ECO:0000313" key="3">
    <source>
        <dbReference type="Proteomes" id="UP000238034"/>
    </source>
</evidence>
<dbReference type="PROSITE" id="PS51257">
    <property type="entry name" value="PROKAR_LIPOPROTEIN"/>
    <property type="match status" value="1"/>
</dbReference>